<protein>
    <submittedName>
        <fullName evidence="1">Uncharacterized protein</fullName>
    </submittedName>
</protein>
<organism evidence="1 2">
    <name type="scientific">Pseudoduganella violacea</name>
    <dbReference type="NCBI Taxonomy" id="1715466"/>
    <lineage>
        <taxon>Bacteria</taxon>
        <taxon>Pseudomonadati</taxon>
        <taxon>Pseudomonadota</taxon>
        <taxon>Betaproteobacteria</taxon>
        <taxon>Burkholderiales</taxon>
        <taxon>Oxalobacteraceae</taxon>
        <taxon>Telluria group</taxon>
        <taxon>Pseudoduganella</taxon>
    </lineage>
</organism>
<comment type="caution">
    <text evidence="1">The sequence shown here is derived from an EMBL/GenBank/DDBJ whole genome shotgun (WGS) entry which is preliminary data.</text>
</comment>
<proteinExistence type="predicted"/>
<keyword evidence="2" id="KW-1185">Reference proteome</keyword>
<dbReference type="AlphaFoldDB" id="A0A7W5FT21"/>
<evidence type="ECO:0000313" key="2">
    <source>
        <dbReference type="Proteomes" id="UP000541535"/>
    </source>
</evidence>
<evidence type="ECO:0000313" key="1">
    <source>
        <dbReference type="EMBL" id="MBB3118399.1"/>
    </source>
</evidence>
<accession>A0A7W5FT21</accession>
<sequence length="38" mass="4368">MMTLFTMGIFACMIGLIVFEIVAEGRGSHHKLLDRYHE</sequence>
<name>A0A7W5FT21_9BURK</name>
<reference evidence="1 2" key="1">
    <citation type="submission" date="2020-08" db="EMBL/GenBank/DDBJ databases">
        <title>Genomic Encyclopedia of Type Strains, Phase III (KMG-III): the genomes of soil and plant-associated and newly described type strains.</title>
        <authorList>
            <person name="Whitman W."/>
        </authorList>
    </citation>
    <scope>NUCLEOTIDE SEQUENCE [LARGE SCALE GENOMIC DNA]</scope>
    <source>
        <strain evidence="1 2">CECT 8897</strain>
    </source>
</reference>
<gene>
    <name evidence="1" type="ORF">FHS03_001430</name>
</gene>
<dbReference type="Proteomes" id="UP000541535">
    <property type="component" value="Unassembled WGS sequence"/>
</dbReference>
<dbReference type="EMBL" id="JACHXD010000003">
    <property type="protein sequence ID" value="MBB3118399.1"/>
    <property type="molecule type" value="Genomic_DNA"/>
</dbReference>